<keyword evidence="4" id="KW-0862">Zinc</keyword>
<evidence type="ECO:0000313" key="8">
    <source>
        <dbReference type="Proteomes" id="UP001157733"/>
    </source>
</evidence>
<protein>
    <recommendedName>
        <fullName evidence="6">Peptidase M14 domain-containing protein</fullName>
    </recommendedName>
</protein>
<sequence length="259" mass="29238">MKSRILNKYQQVLDRVEAAVNPPAGLIPLGTLDQGNIRYPLVKVTLGMGNAKRVLISAGIHGDEPAGVEALCAFLERKLYAPFLHKWEMHILPCINPTGYEIGTRENHAGEDLNRQFKLDRPNVEVACVQSVFETGPFDLDLELHEDVDSPGYYLYQKDLSPTLSDLGRRILDAVEPVMPLDGSEEIEDMPADRGLLARLKPPDEMEWWPMALYAYKMQCRHMFTMETSCQFPMKQRVEAHLKAVETALSEFPGKPETV</sequence>
<dbReference type="PROSITE" id="PS52035">
    <property type="entry name" value="PEPTIDASE_M14"/>
    <property type="match status" value="1"/>
</dbReference>
<evidence type="ECO:0000259" key="6">
    <source>
        <dbReference type="PROSITE" id="PS52035"/>
    </source>
</evidence>
<accession>A0ABN8VWY1</accession>
<dbReference type="SUPFAM" id="SSF53187">
    <property type="entry name" value="Zn-dependent exopeptidases"/>
    <property type="match status" value="1"/>
</dbReference>
<proteinExistence type="inferred from homology"/>
<keyword evidence="2" id="KW-0479">Metal-binding</keyword>
<reference evidence="7 8" key="1">
    <citation type="submission" date="2022-09" db="EMBL/GenBank/DDBJ databases">
        <authorList>
            <person name="Kop L."/>
        </authorList>
    </citation>
    <scope>NUCLEOTIDE SEQUENCE [LARGE SCALE GENOMIC DNA]</scope>
    <source>
        <strain evidence="7 8">347</strain>
    </source>
</reference>
<keyword evidence="8" id="KW-1185">Reference proteome</keyword>
<dbReference type="Pfam" id="PF24827">
    <property type="entry name" value="AstE_AspA_cat"/>
    <property type="match status" value="1"/>
</dbReference>
<keyword evidence="3" id="KW-0378">Hydrolase</keyword>
<evidence type="ECO:0000256" key="2">
    <source>
        <dbReference type="ARBA" id="ARBA00022723"/>
    </source>
</evidence>
<evidence type="ECO:0000313" key="7">
    <source>
        <dbReference type="EMBL" id="CAI2718304.1"/>
    </source>
</evidence>
<dbReference type="InterPro" id="IPR000834">
    <property type="entry name" value="Peptidase_M14"/>
</dbReference>
<evidence type="ECO:0000256" key="1">
    <source>
        <dbReference type="ARBA" id="ARBA00001947"/>
    </source>
</evidence>
<dbReference type="InterPro" id="IPR055438">
    <property type="entry name" value="AstE_AspA_cat"/>
</dbReference>
<organism evidence="7 8">
    <name type="scientific">Nitrospina watsonii</name>
    <dbReference type="NCBI Taxonomy" id="1323948"/>
    <lineage>
        <taxon>Bacteria</taxon>
        <taxon>Pseudomonadati</taxon>
        <taxon>Nitrospinota/Tectimicrobiota group</taxon>
        <taxon>Nitrospinota</taxon>
        <taxon>Nitrospinia</taxon>
        <taxon>Nitrospinales</taxon>
        <taxon>Nitrospinaceae</taxon>
        <taxon>Nitrospina</taxon>
    </lineage>
</organism>
<comment type="similarity">
    <text evidence="5">Belongs to the peptidase M14 family.</text>
</comment>
<dbReference type="EMBL" id="OX336137">
    <property type="protein sequence ID" value="CAI2718304.1"/>
    <property type="molecule type" value="Genomic_DNA"/>
</dbReference>
<dbReference type="Proteomes" id="UP001157733">
    <property type="component" value="Chromosome"/>
</dbReference>
<dbReference type="RefSeq" id="WP_282011207.1">
    <property type="nucleotide sequence ID" value="NZ_OX336137.1"/>
</dbReference>
<feature type="active site" description="Proton donor/acceptor" evidence="5">
    <location>
        <position position="227"/>
    </location>
</feature>
<evidence type="ECO:0000256" key="4">
    <source>
        <dbReference type="ARBA" id="ARBA00022833"/>
    </source>
</evidence>
<evidence type="ECO:0000256" key="3">
    <source>
        <dbReference type="ARBA" id="ARBA00022801"/>
    </source>
</evidence>
<feature type="domain" description="Peptidase M14" evidence="6">
    <location>
        <begin position="2"/>
        <end position="252"/>
    </location>
</feature>
<comment type="cofactor">
    <cofactor evidence="1">
        <name>Zn(2+)</name>
        <dbReference type="ChEBI" id="CHEBI:29105"/>
    </cofactor>
</comment>
<evidence type="ECO:0000256" key="5">
    <source>
        <dbReference type="PROSITE-ProRule" id="PRU01379"/>
    </source>
</evidence>
<dbReference type="CDD" id="cd06231">
    <property type="entry name" value="M14_REP34-like"/>
    <property type="match status" value="1"/>
</dbReference>
<name>A0ABN8VWY1_9BACT</name>
<dbReference type="Gene3D" id="3.40.630.10">
    <property type="entry name" value="Zn peptidases"/>
    <property type="match status" value="1"/>
</dbReference>
<gene>
    <name evidence="7" type="ORF">NSPWAT_1445</name>
</gene>